<dbReference type="SUPFAM" id="SSF46689">
    <property type="entry name" value="Homeodomain-like"/>
    <property type="match status" value="1"/>
</dbReference>
<proteinExistence type="predicted"/>
<dbReference type="PROSITE" id="PS50977">
    <property type="entry name" value="HTH_TETR_2"/>
    <property type="match status" value="1"/>
</dbReference>
<accession>A0ABN2QVM2</accession>
<protein>
    <submittedName>
        <fullName evidence="4">TetR family transcriptional regulator</fullName>
    </submittedName>
</protein>
<dbReference type="Proteomes" id="UP001501116">
    <property type="component" value="Unassembled WGS sequence"/>
</dbReference>
<reference evidence="4 5" key="1">
    <citation type="journal article" date="2019" name="Int. J. Syst. Evol. Microbiol.">
        <title>The Global Catalogue of Microorganisms (GCM) 10K type strain sequencing project: providing services to taxonomists for standard genome sequencing and annotation.</title>
        <authorList>
            <consortium name="The Broad Institute Genomics Platform"/>
            <consortium name="The Broad Institute Genome Sequencing Center for Infectious Disease"/>
            <person name="Wu L."/>
            <person name="Ma J."/>
        </authorList>
    </citation>
    <scope>NUCLEOTIDE SEQUENCE [LARGE SCALE GENOMIC DNA]</scope>
    <source>
        <strain evidence="4 5">JCM 14545</strain>
    </source>
</reference>
<keyword evidence="5" id="KW-1185">Reference proteome</keyword>
<feature type="domain" description="HTH tetR-type" evidence="3">
    <location>
        <begin position="7"/>
        <end position="67"/>
    </location>
</feature>
<dbReference type="Pfam" id="PF00440">
    <property type="entry name" value="TetR_N"/>
    <property type="match status" value="1"/>
</dbReference>
<name>A0ABN2QVM2_9PSEU</name>
<evidence type="ECO:0000313" key="5">
    <source>
        <dbReference type="Proteomes" id="UP001501116"/>
    </source>
</evidence>
<organism evidence="4 5">
    <name type="scientific">Amycolatopsis minnesotensis</name>
    <dbReference type="NCBI Taxonomy" id="337894"/>
    <lineage>
        <taxon>Bacteria</taxon>
        <taxon>Bacillati</taxon>
        <taxon>Actinomycetota</taxon>
        <taxon>Actinomycetes</taxon>
        <taxon>Pseudonocardiales</taxon>
        <taxon>Pseudonocardiaceae</taxon>
        <taxon>Amycolatopsis</taxon>
    </lineage>
</organism>
<sequence length="248" mass="27263">MSEGLPPITPAQVVDAAVRLTVRHGIDGWTVRALAQDLGVAQAVVYHHVGDRQQVVYAVASQVVDQIPVPAADRPWREWFGALLADVRKVTLHHPGVARHLVVLGPLAGAGRIVRPGMDVLTAAGFAEDAMMIYNYLSNTALSLIAVEDERNKDPDERMRRARELADLAQDPDEGLSEMGEWLASRAVSIDQLRAADAHNYRFSVERALDGAEARLKVVRKRTARRAVRLERRSTRATGSKLSTKGQE</sequence>
<feature type="DNA-binding region" description="H-T-H motif" evidence="2">
    <location>
        <begin position="30"/>
        <end position="49"/>
    </location>
</feature>
<dbReference type="Gene3D" id="1.10.357.10">
    <property type="entry name" value="Tetracycline Repressor, domain 2"/>
    <property type="match status" value="1"/>
</dbReference>
<dbReference type="InterPro" id="IPR036271">
    <property type="entry name" value="Tet_transcr_reg_TetR-rel_C_sf"/>
</dbReference>
<evidence type="ECO:0000313" key="4">
    <source>
        <dbReference type="EMBL" id="GAA1958952.1"/>
    </source>
</evidence>
<dbReference type="InterPro" id="IPR001647">
    <property type="entry name" value="HTH_TetR"/>
</dbReference>
<keyword evidence="1 2" id="KW-0238">DNA-binding</keyword>
<evidence type="ECO:0000256" key="1">
    <source>
        <dbReference type="ARBA" id="ARBA00023125"/>
    </source>
</evidence>
<dbReference type="SUPFAM" id="SSF48498">
    <property type="entry name" value="Tetracyclin repressor-like, C-terminal domain"/>
    <property type="match status" value="1"/>
</dbReference>
<gene>
    <name evidence="4" type="ORF">GCM10009754_31690</name>
</gene>
<evidence type="ECO:0000256" key="2">
    <source>
        <dbReference type="PROSITE-ProRule" id="PRU00335"/>
    </source>
</evidence>
<evidence type="ECO:0000259" key="3">
    <source>
        <dbReference type="PROSITE" id="PS50977"/>
    </source>
</evidence>
<dbReference type="EMBL" id="BAAANN010000011">
    <property type="protein sequence ID" value="GAA1958952.1"/>
    <property type="molecule type" value="Genomic_DNA"/>
</dbReference>
<dbReference type="InterPro" id="IPR009057">
    <property type="entry name" value="Homeodomain-like_sf"/>
</dbReference>
<comment type="caution">
    <text evidence="4">The sequence shown here is derived from an EMBL/GenBank/DDBJ whole genome shotgun (WGS) entry which is preliminary data.</text>
</comment>